<evidence type="ECO:0000259" key="6">
    <source>
        <dbReference type="PROSITE" id="PS50931"/>
    </source>
</evidence>
<evidence type="ECO:0000313" key="8">
    <source>
        <dbReference type="Proteomes" id="UP000838160"/>
    </source>
</evidence>
<comment type="caution">
    <text evidence="7">The sequence shown here is derived from an EMBL/GenBank/DDBJ whole genome shotgun (WGS) entry which is preliminary data.</text>
</comment>
<dbReference type="Proteomes" id="UP000838160">
    <property type="component" value="Unassembled WGS sequence"/>
</dbReference>
<dbReference type="RefSeq" id="WP_237483524.1">
    <property type="nucleotide sequence ID" value="NZ_CAKLCM010000001.1"/>
</dbReference>
<comment type="function">
    <text evidence="5">Controls the transcription of genes involved in arginine and lysine metabolism.</text>
</comment>
<evidence type="ECO:0000256" key="3">
    <source>
        <dbReference type="ARBA" id="ARBA00023125"/>
    </source>
</evidence>
<evidence type="ECO:0000313" key="7">
    <source>
        <dbReference type="EMBL" id="CAH0524634.1"/>
    </source>
</evidence>
<keyword evidence="2 5" id="KW-0805">Transcription regulation</keyword>
<dbReference type="InterPro" id="IPR005119">
    <property type="entry name" value="LysR_subst-bd"/>
</dbReference>
<accession>A0ABM8ZF05</accession>
<gene>
    <name evidence="5 7" type="primary">argP</name>
    <name evidence="7" type="ORF">VHP8226_00482</name>
</gene>
<protein>
    <recommendedName>
        <fullName evidence="5">HTH-type transcriptional regulator ArgP</fullName>
    </recommendedName>
</protein>
<name>A0ABM8ZF05_9VIBR</name>
<comment type="subunit">
    <text evidence="5">Homodimer.</text>
</comment>
<dbReference type="PRINTS" id="PR00039">
    <property type="entry name" value="HTHLYSR"/>
</dbReference>
<keyword evidence="8" id="KW-1185">Reference proteome</keyword>
<dbReference type="NCBIfam" id="NF009888">
    <property type="entry name" value="PRK13348.1"/>
    <property type="match status" value="1"/>
</dbReference>
<proteinExistence type="inferred from homology"/>
<dbReference type="InterPro" id="IPR023490">
    <property type="entry name" value="ArgP_gammaproteobact"/>
</dbReference>
<dbReference type="HAMAP" id="MF_00513">
    <property type="entry name" value="HTH_type_ArgP"/>
    <property type="match status" value="1"/>
</dbReference>
<dbReference type="InterPro" id="IPR036388">
    <property type="entry name" value="WH-like_DNA-bd_sf"/>
</dbReference>
<dbReference type="InterPro" id="IPR036390">
    <property type="entry name" value="WH_DNA-bd_sf"/>
</dbReference>
<dbReference type="PANTHER" id="PTHR30579">
    <property type="entry name" value="TRANSCRIPTIONAL REGULATOR"/>
    <property type="match status" value="1"/>
</dbReference>
<dbReference type="Gene3D" id="3.40.190.290">
    <property type="match status" value="1"/>
</dbReference>
<reference evidence="7" key="1">
    <citation type="submission" date="2021-12" db="EMBL/GenBank/DDBJ databases">
        <authorList>
            <person name="Rodrigo-Torres L."/>
            <person name="Arahal R. D."/>
            <person name="Lucena T."/>
        </authorList>
    </citation>
    <scope>NUCLEOTIDE SEQUENCE</scope>
    <source>
        <strain evidence="7">CECT 8226</strain>
    </source>
</reference>
<dbReference type="SUPFAM" id="SSF46785">
    <property type="entry name" value="Winged helix' DNA-binding domain"/>
    <property type="match status" value="1"/>
</dbReference>
<evidence type="ECO:0000256" key="4">
    <source>
        <dbReference type="ARBA" id="ARBA00023163"/>
    </source>
</evidence>
<dbReference type="CDD" id="cd08428">
    <property type="entry name" value="PBP2_IciA_ArgP"/>
    <property type="match status" value="1"/>
</dbReference>
<dbReference type="NCBIfam" id="TIGR03298">
    <property type="entry name" value="argP"/>
    <property type="match status" value="1"/>
</dbReference>
<organism evidence="7 8">
    <name type="scientific">Vibrio hippocampi</name>
    <dbReference type="NCBI Taxonomy" id="654686"/>
    <lineage>
        <taxon>Bacteria</taxon>
        <taxon>Pseudomonadati</taxon>
        <taxon>Pseudomonadota</taxon>
        <taxon>Gammaproteobacteria</taxon>
        <taxon>Vibrionales</taxon>
        <taxon>Vibrionaceae</taxon>
        <taxon>Vibrio</taxon>
    </lineage>
</organism>
<evidence type="ECO:0000256" key="5">
    <source>
        <dbReference type="HAMAP-Rule" id="MF_00513"/>
    </source>
</evidence>
<evidence type="ECO:0000256" key="2">
    <source>
        <dbReference type="ARBA" id="ARBA00023015"/>
    </source>
</evidence>
<keyword evidence="4 5" id="KW-0804">Transcription</keyword>
<keyword evidence="3 5" id="KW-0238">DNA-binding</keyword>
<sequence length="299" mass="33869">MRGLDYKWIEALDAIVEQRSFEKAAEHLYISQSAVSQRVKQLEKWLSQPVLIREQPPRPTAVGKKLLGLYRRVRLLEQELVPELAAELADKPYSVSLATNADSLATWLLPSLSNLLEAKRIELDLIVDDEARTIEKLRNGEVIGAISSESQSISGCIADYLGRIDYHCVASPSFIKRYFSQGVNRESLMKAPAVAFDQYDKMHQEFVNQHFNIVPGTILKHTVRSSEAFVKLALSGVAYCLIPKLQIQDELERGELVEITPKIVLSHHMYWHHWQLESGVLSEVSEAITGYARQYLPQA</sequence>
<dbReference type="Gene3D" id="1.10.10.10">
    <property type="entry name" value="Winged helix-like DNA-binding domain superfamily/Winged helix DNA-binding domain"/>
    <property type="match status" value="1"/>
</dbReference>
<dbReference type="EMBL" id="CAKLCM010000001">
    <property type="protein sequence ID" value="CAH0524634.1"/>
    <property type="molecule type" value="Genomic_DNA"/>
</dbReference>
<dbReference type="PROSITE" id="PS50931">
    <property type="entry name" value="HTH_LYSR"/>
    <property type="match status" value="1"/>
</dbReference>
<dbReference type="InterPro" id="IPR000847">
    <property type="entry name" value="LysR_HTH_N"/>
</dbReference>
<comment type="similarity">
    <text evidence="1 5">Belongs to the LysR transcriptional regulatory family.</text>
</comment>
<dbReference type="InterPro" id="IPR017685">
    <property type="entry name" value="ArgP"/>
</dbReference>
<dbReference type="Pfam" id="PF00126">
    <property type="entry name" value="HTH_1"/>
    <property type="match status" value="1"/>
</dbReference>
<dbReference type="PANTHER" id="PTHR30579:SF2">
    <property type="entry name" value="HTH-TYPE TRANSCRIPTIONAL REGULATOR ARGP"/>
    <property type="match status" value="1"/>
</dbReference>
<feature type="domain" description="HTH lysR-type" evidence="6">
    <location>
        <begin position="4"/>
        <end position="60"/>
    </location>
</feature>
<dbReference type="InterPro" id="IPR050176">
    <property type="entry name" value="LTTR"/>
</dbReference>
<dbReference type="Pfam" id="PF03466">
    <property type="entry name" value="LysR_substrate"/>
    <property type="match status" value="1"/>
</dbReference>
<dbReference type="NCBIfam" id="NF002964">
    <property type="entry name" value="PRK03635.1"/>
    <property type="match status" value="1"/>
</dbReference>
<evidence type="ECO:0000256" key="1">
    <source>
        <dbReference type="ARBA" id="ARBA00009437"/>
    </source>
</evidence>
<dbReference type="SUPFAM" id="SSF53850">
    <property type="entry name" value="Periplasmic binding protein-like II"/>
    <property type="match status" value="1"/>
</dbReference>